<name>A0A8C2LP83_CRIGR</name>
<keyword evidence="2 5" id="KW-0812">Transmembrane</keyword>
<evidence type="ECO:0000256" key="4">
    <source>
        <dbReference type="ARBA" id="ARBA00023136"/>
    </source>
</evidence>
<accession>A0A8C2LP83</accession>
<comment type="subcellular location">
    <subcellularLocation>
        <location evidence="1">Membrane</location>
        <topology evidence="1">Single-pass membrane protein</topology>
    </subcellularLocation>
</comment>
<dbReference type="GO" id="GO:0016020">
    <property type="term" value="C:membrane"/>
    <property type="evidence" value="ECO:0007669"/>
    <property type="project" value="UniProtKB-SubCell"/>
</dbReference>
<evidence type="ECO:0000256" key="1">
    <source>
        <dbReference type="ARBA" id="ARBA00004167"/>
    </source>
</evidence>
<protein>
    <submittedName>
        <fullName evidence="6">Cortexin domain containing 2</fullName>
    </submittedName>
</protein>
<evidence type="ECO:0000313" key="6">
    <source>
        <dbReference type="Ensembl" id="ENSCGRP00001007630.1"/>
    </source>
</evidence>
<reference evidence="6" key="1">
    <citation type="submission" date="2025-08" db="UniProtKB">
        <authorList>
            <consortium name="Ensembl"/>
        </authorList>
    </citation>
    <scope>IDENTIFICATION</scope>
</reference>
<keyword evidence="4 5" id="KW-0472">Membrane</keyword>
<dbReference type="OMA" id="TSTWQEE"/>
<sequence length="59" mass="6442">VCVLMEDSSLSDGIDVDKGFAIAFVVLVLLFLILMIFRCVKLVKNPYEASSTTTDLSLS</sequence>
<reference evidence="6" key="2">
    <citation type="submission" date="2025-09" db="UniProtKB">
        <authorList>
            <consortium name="Ensembl"/>
        </authorList>
    </citation>
    <scope>IDENTIFICATION</scope>
</reference>
<evidence type="ECO:0000256" key="5">
    <source>
        <dbReference type="SAM" id="Phobius"/>
    </source>
</evidence>
<dbReference type="AlphaFoldDB" id="A0A8C2LP83"/>
<dbReference type="Ensembl" id="ENSCGRT00001011688.1">
    <property type="protein sequence ID" value="ENSCGRP00001007630.1"/>
    <property type="gene ID" value="ENSCGRG00001010032.1"/>
</dbReference>
<evidence type="ECO:0000256" key="3">
    <source>
        <dbReference type="ARBA" id="ARBA00022989"/>
    </source>
</evidence>
<evidence type="ECO:0000313" key="7">
    <source>
        <dbReference type="Proteomes" id="UP000694386"/>
    </source>
</evidence>
<feature type="transmembrane region" description="Helical" evidence="5">
    <location>
        <begin position="20"/>
        <end position="40"/>
    </location>
</feature>
<dbReference type="Proteomes" id="UP000694386">
    <property type="component" value="Unplaced"/>
</dbReference>
<dbReference type="GeneTree" id="ENSGT00940000164740"/>
<dbReference type="PANTHER" id="PTHR16736:SF6">
    <property type="entry name" value="CORTEXIN DOMAIN CONTAINING 2"/>
    <property type="match status" value="1"/>
</dbReference>
<organism evidence="6 7">
    <name type="scientific">Cricetulus griseus</name>
    <name type="common">Chinese hamster</name>
    <name type="synonym">Cricetulus barabensis griseus</name>
    <dbReference type="NCBI Taxonomy" id="10029"/>
    <lineage>
        <taxon>Eukaryota</taxon>
        <taxon>Metazoa</taxon>
        <taxon>Chordata</taxon>
        <taxon>Craniata</taxon>
        <taxon>Vertebrata</taxon>
        <taxon>Euteleostomi</taxon>
        <taxon>Mammalia</taxon>
        <taxon>Eutheria</taxon>
        <taxon>Euarchontoglires</taxon>
        <taxon>Glires</taxon>
        <taxon>Rodentia</taxon>
        <taxon>Myomorpha</taxon>
        <taxon>Muroidea</taxon>
        <taxon>Cricetidae</taxon>
        <taxon>Cricetinae</taxon>
        <taxon>Cricetulus</taxon>
    </lineage>
</organism>
<evidence type="ECO:0000256" key="2">
    <source>
        <dbReference type="ARBA" id="ARBA00022692"/>
    </source>
</evidence>
<keyword evidence="3 5" id="KW-1133">Transmembrane helix</keyword>
<proteinExistence type="predicted"/>
<dbReference type="Pfam" id="PF11057">
    <property type="entry name" value="Cortexin"/>
    <property type="match status" value="1"/>
</dbReference>
<gene>
    <name evidence="6" type="primary">LOC118239232</name>
</gene>
<dbReference type="PANTHER" id="PTHR16736">
    <property type="entry name" value="CORTEXIN-1-RELATED"/>
    <property type="match status" value="1"/>
</dbReference>
<dbReference type="InterPro" id="IPR020066">
    <property type="entry name" value="Cortexin"/>
</dbReference>